<evidence type="ECO:0000313" key="2">
    <source>
        <dbReference type="EMBL" id="NEZ60859.1"/>
    </source>
</evidence>
<evidence type="ECO:0000259" key="1">
    <source>
        <dbReference type="Pfam" id="PF00535"/>
    </source>
</evidence>
<dbReference type="CDD" id="cd06433">
    <property type="entry name" value="GT_2_WfgS_like"/>
    <property type="match status" value="1"/>
</dbReference>
<dbReference type="Proteomes" id="UP000481033">
    <property type="component" value="Unassembled WGS sequence"/>
</dbReference>
<dbReference type="RefSeq" id="WP_163663244.1">
    <property type="nucleotide sequence ID" value="NZ_QXHD01000004.1"/>
</dbReference>
<dbReference type="GO" id="GO:0016758">
    <property type="term" value="F:hexosyltransferase activity"/>
    <property type="evidence" value="ECO:0007669"/>
    <property type="project" value="UniProtKB-ARBA"/>
</dbReference>
<dbReference type="InterPro" id="IPR029044">
    <property type="entry name" value="Nucleotide-diphossugar_trans"/>
</dbReference>
<reference evidence="2 3" key="1">
    <citation type="journal article" date="2020" name="Microb. Ecol.">
        <title>Ecogenomics of the Marine Benthic Filamentous Cyanobacterium Adonisia.</title>
        <authorList>
            <person name="Walter J.M."/>
            <person name="Coutinho F.H."/>
            <person name="Leomil L."/>
            <person name="Hargreaves P.I."/>
            <person name="Campeao M.E."/>
            <person name="Vieira V.V."/>
            <person name="Silva B.S."/>
            <person name="Fistarol G.O."/>
            <person name="Salomon P.S."/>
            <person name="Sawabe T."/>
            <person name="Mino S."/>
            <person name="Hosokawa M."/>
            <person name="Miyashita H."/>
            <person name="Maruyama F."/>
            <person name="van Verk M.C."/>
            <person name="Dutilh B.E."/>
            <person name="Thompson C.C."/>
            <person name="Thompson F.L."/>
        </authorList>
    </citation>
    <scope>NUCLEOTIDE SEQUENCE [LARGE SCALE GENOMIC DNA]</scope>
    <source>
        <strain evidence="2 3">CCMR0081</strain>
    </source>
</reference>
<dbReference type="Gene3D" id="3.90.550.10">
    <property type="entry name" value="Spore Coat Polysaccharide Biosynthesis Protein SpsA, Chain A"/>
    <property type="match status" value="1"/>
</dbReference>
<dbReference type="InterPro" id="IPR001173">
    <property type="entry name" value="Glyco_trans_2-like"/>
</dbReference>
<dbReference type="Pfam" id="PF00535">
    <property type="entry name" value="Glycos_transf_2"/>
    <property type="match status" value="1"/>
</dbReference>
<comment type="caution">
    <text evidence="2">The sequence shown here is derived from an EMBL/GenBank/DDBJ whole genome shotgun (WGS) entry which is preliminary data.</text>
</comment>
<gene>
    <name evidence="2" type="ORF">DXZ20_35545</name>
</gene>
<dbReference type="PANTHER" id="PTHR22916:SF3">
    <property type="entry name" value="UDP-GLCNAC:BETAGAL BETA-1,3-N-ACETYLGLUCOSAMINYLTRANSFERASE-LIKE PROTEIN 1"/>
    <property type="match status" value="1"/>
</dbReference>
<keyword evidence="2" id="KW-0808">Transferase</keyword>
<keyword evidence="3" id="KW-1185">Reference proteome</keyword>
<dbReference type="EMBL" id="QXHD01000004">
    <property type="protein sequence ID" value="NEZ60859.1"/>
    <property type="molecule type" value="Genomic_DNA"/>
</dbReference>
<evidence type="ECO:0000313" key="3">
    <source>
        <dbReference type="Proteomes" id="UP000481033"/>
    </source>
</evidence>
<name>A0A6M0RXE1_9CYAN</name>
<organism evidence="2 3">
    <name type="scientific">Adonisia turfae CCMR0081</name>
    <dbReference type="NCBI Taxonomy" id="2292702"/>
    <lineage>
        <taxon>Bacteria</taxon>
        <taxon>Bacillati</taxon>
        <taxon>Cyanobacteriota</taxon>
        <taxon>Adonisia</taxon>
        <taxon>Adonisia turfae</taxon>
    </lineage>
</organism>
<protein>
    <submittedName>
        <fullName evidence="2">Glycosyltransferase</fullName>
    </submittedName>
</protein>
<accession>A0A6M0RXE1</accession>
<dbReference type="PANTHER" id="PTHR22916">
    <property type="entry name" value="GLYCOSYLTRANSFERASE"/>
    <property type="match status" value="1"/>
</dbReference>
<sequence length="274" mass="31738">MSGFRQPTRMRISIITAVKNRTATIRHTIESVIGQDYPDIQYIVIDGGSVDGTVDIIDNYRNKIDYFTSEPDGGVYDALNKGLKIAQGDIVGFLHSDDFYHHHRVVRLAVDAIAHHQADIVFGDIVFIDPCRLNHILRIYRSHRFHPDLFAQGWMPAHPSCFIKREVYEHYGLFKTCYKLASDFELLLRFIKINQVKYCYLPEILVCMRPGGLSNRSLANRWTNNQEILQICREQNIPTNLLRLLARYPAKLCEKLTWLPAYQGMRKRKSVISI</sequence>
<feature type="domain" description="Glycosyltransferase 2-like" evidence="1">
    <location>
        <begin position="13"/>
        <end position="170"/>
    </location>
</feature>
<dbReference type="SUPFAM" id="SSF53448">
    <property type="entry name" value="Nucleotide-diphospho-sugar transferases"/>
    <property type="match status" value="1"/>
</dbReference>
<proteinExistence type="predicted"/>
<dbReference type="AlphaFoldDB" id="A0A6M0RXE1"/>